<evidence type="ECO:0000313" key="11">
    <source>
        <dbReference type="Proteomes" id="UP001058533"/>
    </source>
</evidence>
<keyword evidence="6 8" id="KW-1133">Transmembrane helix</keyword>
<evidence type="ECO:0000256" key="4">
    <source>
        <dbReference type="ARBA" id="ARBA00022475"/>
    </source>
</evidence>
<dbReference type="NCBIfam" id="TIGR00688">
    <property type="entry name" value="rarD"/>
    <property type="match status" value="1"/>
</dbReference>
<feature type="transmembrane region" description="Helical" evidence="8">
    <location>
        <begin position="216"/>
        <end position="236"/>
    </location>
</feature>
<feature type="transmembrane region" description="Helical" evidence="8">
    <location>
        <begin position="272"/>
        <end position="293"/>
    </location>
</feature>
<feature type="transmembrane region" description="Helical" evidence="8">
    <location>
        <begin position="184"/>
        <end position="204"/>
    </location>
</feature>
<keyword evidence="7 8" id="KW-0472">Membrane</keyword>
<sequence>MHAPVSKPTIDRTGLIQGVAAYSIWGVLPLYFLLLEGVGSSEVVASRVIWSLVLLTIVVLAMRRGDKLLTALRDRRVMLALTASAALISVNWLVYIWAVQHQQVLAGSLGYFLNPLINVLLGVVVLRERLTRLQGLAVGIAAVGVAVLAAGAGEGLWISLTLAMSFALYGLVRKMVRVESIEGLALETAILTPFALAYLAWMASTHSLAFGDRTDVSILLVLTGIVTAVPLLLFAASARRLPYAMVGLLQYIAPTLQFALAVLWLGEPLTTAHIICFVCIWTGLALYVGSGFLPKRRPVPAG</sequence>
<comment type="subcellular location">
    <subcellularLocation>
        <location evidence="1">Cell membrane</location>
        <topology evidence="1">Multi-pass membrane protein</topology>
    </subcellularLocation>
</comment>
<feature type="transmembrane region" description="Helical" evidence="8">
    <location>
        <begin position="156"/>
        <end position="172"/>
    </location>
</feature>
<name>A0ABY5LBH2_9SPHN</name>
<gene>
    <name evidence="10" type="primary">rarD</name>
    <name evidence="10" type="ORF">NMP03_08030</name>
</gene>
<feature type="transmembrane region" description="Helical" evidence="8">
    <location>
        <begin position="12"/>
        <end position="32"/>
    </location>
</feature>
<feature type="domain" description="EamA" evidence="9">
    <location>
        <begin position="155"/>
        <end position="287"/>
    </location>
</feature>
<reference evidence="10" key="1">
    <citation type="submission" date="2022-07" db="EMBL/GenBank/DDBJ databases">
        <title>Sphingomonas sp. nov., a novel bacterium isolated from the north slope of the Mount Everest.</title>
        <authorList>
            <person name="Cui X."/>
            <person name="Liu Y."/>
        </authorList>
    </citation>
    <scope>NUCLEOTIDE SEQUENCE</scope>
    <source>
        <strain evidence="10">S5-59</strain>
    </source>
</reference>
<keyword evidence="4" id="KW-1003">Cell membrane</keyword>
<keyword evidence="5 8" id="KW-0812">Transmembrane</keyword>
<dbReference type="InterPro" id="IPR037185">
    <property type="entry name" value="EmrE-like"/>
</dbReference>
<dbReference type="Pfam" id="PF00892">
    <property type="entry name" value="EamA"/>
    <property type="match status" value="2"/>
</dbReference>
<evidence type="ECO:0000256" key="1">
    <source>
        <dbReference type="ARBA" id="ARBA00004651"/>
    </source>
</evidence>
<evidence type="ECO:0000256" key="7">
    <source>
        <dbReference type="ARBA" id="ARBA00023136"/>
    </source>
</evidence>
<evidence type="ECO:0000259" key="9">
    <source>
        <dbReference type="Pfam" id="PF00892"/>
    </source>
</evidence>
<feature type="transmembrane region" description="Helical" evidence="8">
    <location>
        <begin position="133"/>
        <end position="150"/>
    </location>
</feature>
<feature type="transmembrane region" description="Helical" evidence="8">
    <location>
        <begin position="104"/>
        <end position="126"/>
    </location>
</feature>
<keyword evidence="3" id="KW-0813">Transport</keyword>
<evidence type="ECO:0000256" key="2">
    <source>
        <dbReference type="ARBA" id="ARBA00007362"/>
    </source>
</evidence>
<feature type="domain" description="EamA" evidence="9">
    <location>
        <begin position="13"/>
        <end position="148"/>
    </location>
</feature>
<protein>
    <submittedName>
        <fullName evidence="10">EamA family transporter RarD</fullName>
    </submittedName>
</protein>
<evidence type="ECO:0000313" key="10">
    <source>
        <dbReference type="EMBL" id="UUL84117.1"/>
    </source>
</evidence>
<accession>A0ABY5LBH2</accession>
<proteinExistence type="inferred from homology"/>
<keyword evidence="11" id="KW-1185">Reference proteome</keyword>
<feature type="transmembrane region" description="Helical" evidence="8">
    <location>
        <begin position="248"/>
        <end position="266"/>
    </location>
</feature>
<comment type="similarity">
    <text evidence="2">Belongs to the EamA transporter family.</text>
</comment>
<dbReference type="EMBL" id="CP101740">
    <property type="protein sequence ID" value="UUL84117.1"/>
    <property type="molecule type" value="Genomic_DNA"/>
</dbReference>
<feature type="transmembrane region" description="Helical" evidence="8">
    <location>
        <begin position="77"/>
        <end position="98"/>
    </location>
</feature>
<dbReference type="InterPro" id="IPR000620">
    <property type="entry name" value="EamA_dom"/>
</dbReference>
<dbReference type="PANTHER" id="PTHR22911:SF137">
    <property type="entry name" value="SOLUTE CARRIER FAMILY 35 MEMBER G2-RELATED"/>
    <property type="match status" value="1"/>
</dbReference>
<evidence type="ECO:0000256" key="6">
    <source>
        <dbReference type="ARBA" id="ARBA00022989"/>
    </source>
</evidence>
<dbReference type="PANTHER" id="PTHR22911">
    <property type="entry name" value="ACYL-MALONYL CONDENSING ENZYME-RELATED"/>
    <property type="match status" value="1"/>
</dbReference>
<evidence type="ECO:0000256" key="5">
    <source>
        <dbReference type="ARBA" id="ARBA00022692"/>
    </source>
</evidence>
<dbReference type="Proteomes" id="UP001058533">
    <property type="component" value="Chromosome"/>
</dbReference>
<evidence type="ECO:0000256" key="3">
    <source>
        <dbReference type="ARBA" id="ARBA00022448"/>
    </source>
</evidence>
<evidence type="ECO:0000256" key="8">
    <source>
        <dbReference type="SAM" id="Phobius"/>
    </source>
</evidence>
<dbReference type="InterPro" id="IPR004626">
    <property type="entry name" value="RarD"/>
</dbReference>
<dbReference type="SUPFAM" id="SSF103481">
    <property type="entry name" value="Multidrug resistance efflux transporter EmrE"/>
    <property type="match status" value="2"/>
</dbReference>
<feature type="transmembrane region" description="Helical" evidence="8">
    <location>
        <begin position="44"/>
        <end position="65"/>
    </location>
</feature>
<organism evidence="10 11">
    <name type="scientific">Sphingomonas qomolangmaensis</name>
    <dbReference type="NCBI Taxonomy" id="2918765"/>
    <lineage>
        <taxon>Bacteria</taxon>
        <taxon>Pseudomonadati</taxon>
        <taxon>Pseudomonadota</taxon>
        <taxon>Alphaproteobacteria</taxon>
        <taxon>Sphingomonadales</taxon>
        <taxon>Sphingomonadaceae</taxon>
        <taxon>Sphingomonas</taxon>
    </lineage>
</organism>
<dbReference type="RefSeq" id="WP_256507951.1">
    <property type="nucleotide sequence ID" value="NZ_CP101740.1"/>
</dbReference>